<name>A0A9D4U2I5_ADICA</name>
<proteinExistence type="predicted"/>
<dbReference type="EMBL" id="JABFUD020000024">
    <property type="protein sequence ID" value="KAI5060152.1"/>
    <property type="molecule type" value="Genomic_DNA"/>
</dbReference>
<protein>
    <submittedName>
        <fullName evidence="1">Uncharacterized protein</fullName>
    </submittedName>
</protein>
<keyword evidence="2" id="KW-1185">Reference proteome</keyword>
<reference evidence="1" key="1">
    <citation type="submission" date="2021-01" db="EMBL/GenBank/DDBJ databases">
        <title>Adiantum capillus-veneris genome.</title>
        <authorList>
            <person name="Fang Y."/>
            <person name="Liao Q."/>
        </authorList>
    </citation>
    <scope>NUCLEOTIDE SEQUENCE</scope>
    <source>
        <strain evidence="1">H3</strain>
        <tissue evidence="1">Leaf</tissue>
    </source>
</reference>
<accession>A0A9D4U2I5</accession>
<organism evidence="1 2">
    <name type="scientific">Adiantum capillus-veneris</name>
    <name type="common">Maidenhair fern</name>
    <dbReference type="NCBI Taxonomy" id="13818"/>
    <lineage>
        <taxon>Eukaryota</taxon>
        <taxon>Viridiplantae</taxon>
        <taxon>Streptophyta</taxon>
        <taxon>Embryophyta</taxon>
        <taxon>Tracheophyta</taxon>
        <taxon>Polypodiopsida</taxon>
        <taxon>Polypodiidae</taxon>
        <taxon>Polypodiales</taxon>
        <taxon>Pteridineae</taxon>
        <taxon>Pteridaceae</taxon>
        <taxon>Vittarioideae</taxon>
        <taxon>Adiantum</taxon>
    </lineage>
</organism>
<comment type="caution">
    <text evidence="1">The sequence shown here is derived from an EMBL/GenBank/DDBJ whole genome shotgun (WGS) entry which is preliminary data.</text>
</comment>
<dbReference type="AlphaFoldDB" id="A0A9D4U2I5"/>
<evidence type="ECO:0000313" key="1">
    <source>
        <dbReference type="EMBL" id="KAI5060152.1"/>
    </source>
</evidence>
<sequence>MMTKKACFSKHSHSLLSDPLLLLCPPEGVSGTSPRQEKLPRVANEGTYSTEAEVSHTAEGAFFCGEVFKSSS</sequence>
<dbReference type="Proteomes" id="UP000886520">
    <property type="component" value="Chromosome 24"/>
</dbReference>
<evidence type="ECO:0000313" key="2">
    <source>
        <dbReference type="Proteomes" id="UP000886520"/>
    </source>
</evidence>
<gene>
    <name evidence="1" type="ORF">GOP47_0024572</name>
</gene>